<dbReference type="EMBL" id="AFYH01109971">
    <property type="status" value="NOT_ANNOTATED_CDS"/>
    <property type="molecule type" value="Genomic_DNA"/>
</dbReference>
<accession>H3B2W4</accession>
<dbReference type="GeneTree" id="ENSGT00940000162656"/>
<dbReference type="FunCoup" id="H3B2W4">
    <property type="interactions" value="1338"/>
</dbReference>
<dbReference type="Bgee" id="ENSLACG00000014303">
    <property type="expression patterns" value="Expressed in pharyngeal gill and 6 other cell types or tissues"/>
</dbReference>
<reference evidence="13" key="1">
    <citation type="submission" date="2011-08" db="EMBL/GenBank/DDBJ databases">
        <title>The draft genome of Latimeria chalumnae.</title>
        <authorList>
            <person name="Di Palma F."/>
            <person name="Alfoldi J."/>
            <person name="Johnson J."/>
            <person name="Berlin A."/>
            <person name="Gnerre S."/>
            <person name="Jaffe D."/>
            <person name="MacCallum I."/>
            <person name="Young S."/>
            <person name="Walker B.J."/>
            <person name="Lander E."/>
            <person name="Lindblad-Toh K."/>
        </authorList>
    </citation>
    <scope>NUCLEOTIDE SEQUENCE [LARGE SCALE GENOMIC DNA]</scope>
    <source>
        <strain evidence="13">Wild caught</strain>
    </source>
</reference>
<evidence type="ECO:0000256" key="10">
    <source>
        <dbReference type="SAM" id="Coils"/>
    </source>
</evidence>
<evidence type="ECO:0000256" key="5">
    <source>
        <dbReference type="ARBA" id="ARBA00022776"/>
    </source>
</evidence>
<dbReference type="KEGG" id="lcm:102358241"/>
<keyword evidence="10" id="KW-0175">Coiled coil</keyword>
<dbReference type="Ensembl" id="ENSLACT00000016349.2">
    <property type="protein sequence ID" value="ENSLACP00000016235.2"/>
    <property type="gene ID" value="ENSLACG00000014303.2"/>
</dbReference>
<dbReference type="OMA" id="IHLAHLM"/>
<comment type="subcellular location">
    <subcellularLocation>
        <location evidence="2">Chromosome</location>
        <location evidence="2">Centromere</location>
        <location evidence="2">Kinetochore</location>
    </subcellularLocation>
    <subcellularLocation>
        <location evidence="1">Nucleus</location>
    </subcellularLocation>
</comment>
<dbReference type="Pfam" id="PF03980">
    <property type="entry name" value="Nnf1"/>
    <property type="match status" value="1"/>
</dbReference>
<evidence type="ECO:0000256" key="7">
    <source>
        <dbReference type="ARBA" id="ARBA00023242"/>
    </source>
</evidence>
<keyword evidence="8" id="KW-0131">Cell cycle</keyword>
<evidence type="ECO:0000256" key="9">
    <source>
        <dbReference type="ARBA" id="ARBA00023328"/>
    </source>
</evidence>
<keyword evidence="5" id="KW-0498">Mitosis</keyword>
<keyword evidence="3" id="KW-0158">Chromosome</keyword>
<evidence type="ECO:0000256" key="11">
    <source>
        <dbReference type="SAM" id="MobiDB-lite"/>
    </source>
</evidence>
<dbReference type="Proteomes" id="UP000008672">
    <property type="component" value="Unassembled WGS sequence"/>
</dbReference>
<evidence type="ECO:0000256" key="6">
    <source>
        <dbReference type="ARBA" id="ARBA00022838"/>
    </source>
</evidence>
<dbReference type="PANTHER" id="PTHR15459">
    <property type="entry name" value="POLYAMINE-MODULATED FACTOR 1"/>
    <property type="match status" value="1"/>
</dbReference>
<feature type="region of interest" description="Disordered" evidence="11">
    <location>
        <begin position="1"/>
        <end position="24"/>
    </location>
</feature>
<dbReference type="GO" id="GO:0051301">
    <property type="term" value="P:cell division"/>
    <property type="evidence" value="ECO:0007669"/>
    <property type="project" value="UniProtKB-KW"/>
</dbReference>
<reference evidence="12" key="3">
    <citation type="submission" date="2025-09" db="UniProtKB">
        <authorList>
            <consortium name="Ensembl"/>
        </authorList>
    </citation>
    <scope>IDENTIFICATION</scope>
</reference>
<name>H3B2W4_LATCH</name>
<dbReference type="eggNOG" id="ENOG502S3AR">
    <property type="taxonomic scope" value="Eukaryota"/>
</dbReference>
<keyword evidence="4" id="KW-0132">Cell division</keyword>
<feature type="compositionally biased region" description="Gly residues" evidence="11">
    <location>
        <begin position="9"/>
        <end position="22"/>
    </location>
</feature>
<sequence length="223" mass="25164">MEAESGVAAPGGEGQGGLGGDGEAARLGQAGMEVESGCASASITEAVKEDGRLLLFQRIMNVFLRRLVSSCSFQKFAHAYSPFSKLQPEVTKGIYDQFMSQLQTLMQQEINLIKEEGNLEELLSELDCIVEEGKDNTESAWRPSGVPEEDLRSFLVRYCLQQREYLRKALREVEEENAKLAQSVLAGRERIAEMQWQIQRRKEAWQEISKFQKELISELEEPQ</sequence>
<dbReference type="PANTHER" id="PTHR15459:SF3">
    <property type="entry name" value="POLYAMINE-MODULATED FACTOR 1"/>
    <property type="match status" value="1"/>
</dbReference>
<dbReference type="GO" id="GO:0000444">
    <property type="term" value="C:MIS12/MIND type complex"/>
    <property type="evidence" value="ECO:0007669"/>
    <property type="project" value="InterPro"/>
</dbReference>
<dbReference type="EMBL" id="AFYH01109973">
    <property type="status" value="NOT_ANNOTATED_CDS"/>
    <property type="molecule type" value="Genomic_DNA"/>
</dbReference>
<dbReference type="OrthoDB" id="18453at2759"/>
<organism evidence="12 13">
    <name type="scientific">Latimeria chalumnae</name>
    <name type="common">Coelacanth</name>
    <dbReference type="NCBI Taxonomy" id="7897"/>
    <lineage>
        <taxon>Eukaryota</taxon>
        <taxon>Metazoa</taxon>
        <taxon>Chordata</taxon>
        <taxon>Craniata</taxon>
        <taxon>Vertebrata</taxon>
        <taxon>Euteleostomi</taxon>
        <taxon>Coelacanthiformes</taxon>
        <taxon>Coelacanthidae</taxon>
        <taxon>Latimeria</taxon>
    </lineage>
</organism>
<dbReference type="GeneID" id="102358241"/>
<evidence type="ECO:0000256" key="4">
    <source>
        <dbReference type="ARBA" id="ARBA00022618"/>
    </source>
</evidence>
<evidence type="ECO:0000256" key="2">
    <source>
        <dbReference type="ARBA" id="ARBA00004629"/>
    </source>
</evidence>
<evidence type="ECO:0000313" key="13">
    <source>
        <dbReference type="Proteomes" id="UP000008672"/>
    </source>
</evidence>
<evidence type="ECO:0000256" key="3">
    <source>
        <dbReference type="ARBA" id="ARBA00022454"/>
    </source>
</evidence>
<keyword evidence="13" id="KW-1185">Reference proteome</keyword>
<dbReference type="GO" id="GO:0007059">
    <property type="term" value="P:chromosome segregation"/>
    <property type="evidence" value="ECO:0007669"/>
    <property type="project" value="TreeGrafter"/>
</dbReference>
<dbReference type="CTD" id="11243"/>
<evidence type="ECO:0000313" key="12">
    <source>
        <dbReference type="Ensembl" id="ENSLACP00000016235.2"/>
    </source>
</evidence>
<keyword evidence="6" id="KW-0995">Kinetochore</keyword>
<dbReference type="EMBL" id="AFYH01109972">
    <property type="status" value="NOT_ANNOTATED_CDS"/>
    <property type="molecule type" value="Genomic_DNA"/>
</dbReference>
<dbReference type="GO" id="GO:0005634">
    <property type="term" value="C:nucleus"/>
    <property type="evidence" value="ECO:0007669"/>
    <property type="project" value="UniProtKB-SubCell"/>
</dbReference>
<keyword evidence="9" id="KW-0137">Centromere</keyword>
<reference evidence="12" key="2">
    <citation type="submission" date="2025-08" db="UniProtKB">
        <authorList>
            <consortium name="Ensembl"/>
        </authorList>
    </citation>
    <scope>IDENTIFICATION</scope>
</reference>
<evidence type="ECO:0000256" key="8">
    <source>
        <dbReference type="ARBA" id="ARBA00023306"/>
    </source>
</evidence>
<dbReference type="InterPro" id="IPR007128">
    <property type="entry name" value="PMF1/Nnf1"/>
</dbReference>
<protein>
    <submittedName>
        <fullName evidence="12">Polyamine modulated factor 1</fullName>
    </submittedName>
</protein>
<feature type="coiled-coil region" evidence="10">
    <location>
        <begin position="105"/>
        <end position="132"/>
    </location>
</feature>
<keyword evidence="7" id="KW-0539">Nucleus</keyword>
<evidence type="ECO:0000256" key="1">
    <source>
        <dbReference type="ARBA" id="ARBA00004123"/>
    </source>
</evidence>
<dbReference type="InParanoid" id="H3B2W4"/>
<dbReference type="AlphaFoldDB" id="H3B2W4"/>
<gene>
    <name evidence="12" type="primary">PMF1</name>
</gene>
<proteinExistence type="predicted"/>
<dbReference type="STRING" id="7897.ENSLACP00000016235"/>